<gene>
    <name evidence="5" type="ORF">SERLADRAFT_445187</name>
</gene>
<dbReference type="InterPro" id="IPR023584">
    <property type="entry name" value="Ribosome_recyc_fac_dom"/>
</dbReference>
<dbReference type="GO" id="GO:0043023">
    <property type="term" value="F:ribosomal large subunit binding"/>
    <property type="evidence" value="ECO:0007669"/>
    <property type="project" value="TreeGrafter"/>
</dbReference>
<evidence type="ECO:0000313" key="5">
    <source>
        <dbReference type="EMBL" id="EGO29362.1"/>
    </source>
</evidence>
<protein>
    <recommendedName>
        <fullName evidence="4">Ribosome recycling factor domain-containing protein</fullName>
    </recommendedName>
</protein>
<evidence type="ECO:0000256" key="3">
    <source>
        <dbReference type="ARBA" id="ARBA00024909"/>
    </source>
</evidence>
<dbReference type="GO" id="GO:0005739">
    <property type="term" value="C:mitochondrion"/>
    <property type="evidence" value="ECO:0007669"/>
    <property type="project" value="TreeGrafter"/>
</dbReference>
<dbReference type="EMBL" id="GL945429">
    <property type="protein sequence ID" value="EGO29362.1"/>
    <property type="molecule type" value="Genomic_DNA"/>
</dbReference>
<dbReference type="OrthoDB" id="407355at2759"/>
<dbReference type="AlphaFoldDB" id="F8NGH5"/>
<dbReference type="PANTHER" id="PTHR20982">
    <property type="entry name" value="RIBOSOME RECYCLING FACTOR"/>
    <property type="match status" value="1"/>
</dbReference>
<dbReference type="HOGENOM" id="CLU_092155_0_0_1"/>
<dbReference type="InterPro" id="IPR036191">
    <property type="entry name" value="RRF_sf"/>
</dbReference>
<dbReference type="SUPFAM" id="SSF55194">
    <property type="entry name" value="Ribosome recycling factor, RRF"/>
    <property type="match status" value="1"/>
</dbReference>
<evidence type="ECO:0000256" key="1">
    <source>
        <dbReference type="ARBA" id="ARBA00005912"/>
    </source>
</evidence>
<comment type="function">
    <text evidence="3">Necessary for protein synthesis in mitochondria. Functions as a ribosome recycling factor in mitochondria.</text>
</comment>
<dbReference type="InterPro" id="IPR002661">
    <property type="entry name" value="Ribosome_recyc_fac"/>
</dbReference>
<dbReference type="PANTHER" id="PTHR20982:SF3">
    <property type="entry name" value="MITOCHONDRIAL RIBOSOME RECYCLING FACTOR PSEUDO 1"/>
    <property type="match status" value="1"/>
</dbReference>
<comment type="similarity">
    <text evidence="1">Belongs to the RRF family.</text>
</comment>
<organism>
    <name type="scientific">Serpula lacrymans var. lacrymans (strain S7.9)</name>
    <name type="common">Dry rot fungus</name>
    <dbReference type="NCBI Taxonomy" id="578457"/>
    <lineage>
        <taxon>Eukaryota</taxon>
        <taxon>Fungi</taxon>
        <taxon>Dikarya</taxon>
        <taxon>Basidiomycota</taxon>
        <taxon>Agaricomycotina</taxon>
        <taxon>Agaricomycetes</taxon>
        <taxon>Agaricomycetidae</taxon>
        <taxon>Boletales</taxon>
        <taxon>Coniophorineae</taxon>
        <taxon>Serpulaceae</taxon>
        <taxon>Serpula</taxon>
    </lineage>
</organism>
<evidence type="ECO:0000259" key="4">
    <source>
        <dbReference type="Pfam" id="PF01765"/>
    </source>
</evidence>
<reference evidence="5" key="1">
    <citation type="submission" date="2011-04" db="EMBL/GenBank/DDBJ databases">
        <title>Evolution of plant cell wall degrading machinery underlies the functional diversity of forest fungi.</title>
        <authorList>
            <consortium name="US DOE Joint Genome Institute (JGI-PGF)"/>
            <person name="Eastwood D.C."/>
            <person name="Floudas D."/>
            <person name="Binder M."/>
            <person name="Majcherczyk A."/>
            <person name="Schneider P."/>
            <person name="Aerts A."/>
            <person name="Asiegbu F.O."/>
            <person name="Baker S.E."/>
            <person name="Barry K."/>
            <person name="Bendiksby M."/>
            <person name="Blumentritt M."/>
            <person name="Coutinho P.M."/>
            <person name="Cullen D."/>
            <person name="Cullen D."/>
            <person name="Gathman A."/>
            <person name="Goodell B."/>
            <person name="Henrissat B."/>
            <person name="Ihrmark K."/>
            <person name="Kauserud H."/>
            <person name="Kohler A."/>
            <person name="LaButti K."/>
            <person name="Lapidus A."/>
            <person name="Lavin J.L."/>
            <person name="Lee Y.-H."/>
            <person name="Lindquist E."/>
            <person name="Lilly W."/>
            <person name="Lucas S."/>
            <person name="Morin E."/>
            <person name="Murat C."/>
            <person name="Oguiza J.A."/>
            <person name="Park J."/>
            <person name="Pisabarro A.G."/>
            <person name="Riley R."/>
            <person name="Rosling A."/>
            <person name="Salamov A."/>
            <person name="Schmidt O."/>
            <person name="Schmutz J."/>
            <person name="Skrede I."/>
            <person name="Stenlid J."/>
            <person name="Wiebenga A."/>
            <person name="Xie X."/>
            <person name="Kues U."/>
            <person name="Hibbett D.S."/>
            <person name="Hoffmeister D."/>
            <person name="Hogberg N."/>
            <person name="Martin F."/>
            <person name="Grigoriev I.V."/>
            <person name="Watkinson S.C."/>
        </authorList>
    </citation>
    <scope>NUCLEOTIDE SEQUENCE</scope>
    <source>
        <strain evidence="5">S7.9</strain>
    </source>
</reference>
<dbReference type="GO" id="GO:0006412">
    <property type="term" value="P:translation"/>
    <property type="evidence" value="ECO:0007669"/>
    <property type="project" value="UniProtKB-KW"/>
</dbReference>
<dbReference type="GeneID" id="18816174"/>
<accession>F8NGH5</accession>
<dbReference type="Gene3D" id="1.10.132.20">
    <property type="entry name" value="Ribosome-recycling factor"/>
    <property type="match status" value="1"/>
</dbReference>
<evidence type="ECO:0000256" key="2">
    <source>
        <dbReference type="ARBA" id="ARBA00022917"/>
    </source>
</evidence>
<dbReference type="Proteomes" id="UP000008064">
    <property type="component" value="Unassembled WGS sequence"/>
</dbReference>
<keyword evidence="2" id="KW-0648">Protein biosynthesis</keyword>
<feature type="domain" description="Ribosome recycling factor" evidence="4">
    <location>
        <begin position="97"/>
        <end position="249"/>
    </location>
</feature>
<dbReference type="RefSeq" id="XP_007313604.1">
    <property type="nucleotide sequence ID" value="XM_007313542.1"/>
</dbReference>
<name>F8NGH5_SERL9</name>
<proteinExistence type="inferred from homology"/>
<dbReference type="Pfam" id="PF01765">
    <property type="entry name" value="RRF"/>
    <property type="match status" value="1"/>
</dbReference>
<dbReference type="Gene3D" id="3.30.1360.40">
    <property type="match status" value="1"/>
</dbReference>
<sequence length="254" mass="28251">MSFTPIFRRHILRNLTKAHGIHASASLRGQFHGLPSRLSTAHTRTYASKSKVKSTASLVPGSKQAITSEAARAEYEKAEAKMTTAVEWYRKEVATLETRANGRVTPALLSPVRVELPGKEKNEAVKLEQVATVGVRDGSTLIVTVFEEHTLKAVEQALYSAKLPNIVPQRQDTRTIKIPIPKPTVDARKALTTSAQRLAEDSRVQIRKLQQASVKKGKYEKHSVELDEFQKLADRNISEIDKIFSQMKKATGSR</sequence>
<dbReference type="KEGG" id="sla:SERLADRAFT_445187"/>